<reference evidence="1" key="2">
    <citation type="submission" date="2021-02" db="EMBL/GenBank/DDBJ databases">
        <title>Aspergillus puulaauensis MK2 genome sequence.</title>
        <authorList>
            <person name="Futagami T."/>
            <person name="Mori K."/>
            <person name="Kadooka C."/>
            <person name="Tanaka T."/>
        </authorList>
    </citation>
    <scope>NUCLEOTIDE SEQUENCE</scope>
    <source>
        <strain evidence="1">MK2</strain>
    </source>
</reference>
<reference evidence="1" key="1">
    <citation type="submission" date="2021-01" db="EMBL/GenBank/DDBJ databases">
        <authorList>
            <consortium name="Aspergillus puulaauensis MK2 genome sequencing consortium"/>
            <person name="Kazuki M."/>
            <person name="Futagami T."/>
        </authorList>
    </citation>
    <scope>NUCLEOTIDE SEQUENCE</scope>
    <source>
        <strain evidence="1">MK2</strain>
    </source>
</reference>
<dbReference type="AlphaFoldDB" id="A0A7R8AFZ2"/>
<gene>
    <name evidence="1" type="ORF">APUU_10284S</name>
</gene>
<dbReference type="Proteomes" id="UP000654913">
    <property type="component" value="Chromosome 1"/>
</dbReference>
<dbReference type="OrthoDB" id="3944128at2759"/>
<accession>A0A7R8AFZ2</accession>
<dbReference type="GeneID" id="64967461"/>
<name>A0A7R8AFZ2_9EURO</name>
<sequence length="490" mass="53089">MSVLENGIAAGLVQWNVSGIRARFLASVGNSYKLGAELLLFGPSPLFKIIVLPMLLLTLFFGLVAGQSGGITSDQWLITLNTSIFWPTSTDYFYGPTTGPSASVVSCNAAWVEYLGRSSGLRSLGPTATTTSLGSYATSEGACRTSVSAERWSNTHSGPLTTLCDDIPRALGPRETVTAYYPDTGPCVTGYTTYTNTDTLYREPSPVPDCPLETSECIPIWETYSSRSSSYFDSIVTSMPGDTNSPIRPGECPQTLRQYPEENPCSNCHFLPGTATLFYWPATTADGDLCLQNGTTLPASGPSTAVVNGETFVSPTVYLSFTTIYAWSNRRGHPGSQCGVDHSNTVISVNPSTLSSIRGHRNAKYPVIGTSYPFNFAEFMTHDVGEYHQTLVPWPQYRGGQQCPLPDSDTCTIIRDDYTPWVKLPEEVRGIDKGWSVCDDSWYIPPVTMVALDKEEIVITSTPVPTEEAFAIAAAPHEGLTTTPEPTSGW</sequence>
<evidence type="ECO:0000313" key="2">
    <source>
        <dbReference type="Proteomes" id="UP000654913"/>
    </source>
</evidence>
<dbReference type="EMBL" id="AP024443">
    <property type="protein sequence ID" value="BCS17456.1"/>
    <property type="molecule type" value="Genomic_DNA"/>
</dbReference>
<dbReference type="KEGG" id="apuu:APUU_10284S"/>
<dbReference type="RefSeq" id="XP_041549650.1">
    <property type="nucleotide sequence ID" value="XM_041699085.1"/>
</dbReference>
<evidence type="ECO:0000313" key="1">
    <source>
        <dbReference type="EMBL" id="BCS17456.1"/>
    </source>
</evidence>
<proteinExistence type="predicted"/>
<protein>
    <submittedName>
        <fullName evidence="1">Uncharacterized protein</fullName>
    </submittedName>
</protein>
<organism evidence="1 2">
    <name type="scientific">Aspergillus puulaauensis</name>
    <dbReference type="NCBI Taxonomy" id="1220207"/>
    <lineage>
        <taxon>Eukaryota</taxon>
        <taxon>Fungi</taxon>
        <taxon>Dikarya</taxon>
        <taxon>Ascomycota</taxon>
        <taxon>Pezizomycotina</taxon>
        <taxon>Eurotiomycetes</taxon>
        <taxon>Eurotiomycetidae</taxon>
        <taxon>Eurotiales</taxon>
        <taxon>Aspergillaceae</taxon>
        <taxon>Aspergillus</taxon>
    </lineage>
</organism>
<keyword evidence="2" id="KW-1185">Reference proteome</keyword>